<proteinExistence type="inferred from homology"/>
<keyword evidence="4 8" id="KW-1003">Cell membrane</keyword>
<evidence type="ECO:0000313" key="10">
    <source>
        <dbReference type="EMBL" id="TWI27960.1"/>
    </source>
</evidence>
<evidence type="ECO:0000256" key="6">
    <source>
        <dbReference type="ARBA" id="ARBA00022989"/>
    </source>
</evidence>
<accession>A0A562N789</accession>
<evidence type="ECO:0000256" key="1">
    <source>
        <dbReference type="ARBA" id="ARBA00004651"/>
    </source>
</evidence>
<evidence type="ECO:0000256" key="7">
    <source>
        <dbReference type="ARBA" id="ARBA00023136"/>
    </source>
</evidence>
<keyword evidence="11" id="KW-1185">Reference proteome</keyword>
<name>A0A562N789_9RHOB</name>
<feature type="transmembrane region" description="Helical" evidence="9">
    <location>
        <begin position="51"/>
        <end position="69"/>
    </location>
</feature>
<dbReference type="PANTHER" id="PTHR34295">
    <property type="entry name" value="BIOTIN TRANSPORTER BIOY"/>
    <property type="match status" value="1"/>
</dbReference>
<feature type="transmembrane region" description="Helical" evidence="9">
    <location>
        <begin position="109"/>
        <end position="133"/>
    </location>
</feature>
<dbReference type="OrthoDB" id="9803495at2"/>
<dbReference type="InterPro" id="IPR003784">
    <property type="entry name" value="BioY"/>
</dbReference>
<comment type="caution">
    <text evidence="10">The sequence shown here is derived from an EMBL/GenBank/DDBJ whole genome shotgun (WGS) entry which is preliminary data.</text>
</comment>
<dbReference type="PANTHER" id="PTHR34295:SF4">
    <property type="entry name" value="BIOTIN TRANSPORTER BIOY-RELATED"/>
    <property type="match status" value="1"/>
</dbReference>
<evidence type="ECO:0000256" key="8">
    <source>
        <dbReference type="PIRNR" id="PIRNR016661"/>
    </source>
</evidence>
<comment type="subcellular location">
    <subcellularLocation>
        <location evidence="1 8">Cell membrane</location>
        <topology evidence="1 8">Multi-pass membrane protein</topology>
    </subcellularLocation>
</comment>
<comment type="similarity">
    <text evidence="2 8">Belongs to the BioY family.</text>
</comment>
<evidence type="ECO:0000313" key="11">
    <source>
        <dbReference type="Proteomes" id="UP000316225"/>
    </source>
</evidence>
<gene>
    <name evidence="10" type="ORF">IQ24_03960</name>
</gene>
<keyword evidence="6 9" id="KW-1133">Transmembrane helix</keyword>
<dbReference type="GO" id="GO:0005886">
    <property type="term" value="C:plasma membrane"/>
    <property type="evidence" value="ECO:0007669"/>
    <property type="project" value="UniProtKB-SubCell"/>
</dbReference>
<feature type="transmembrane region" description="Helical" evidence="9">
    <location>
        <begin position="76"/>
        <end position="97"/>
    </location>
</feature>
<dbReference type="EMBL" id="VLKU01000018">
    <property type="protein sequence ID" value="TWI27960.1"/>
    <property type="molecule type" value="Genomic_DNA"/>
</dbReference>
<reference evidence="10 11" key="1">
    <citation type="journal article" date="2015" name="Stand. Genomic Sci.">
        <title>Genomic Encyclopedia of Bacterial and Archaeal Type Strains, Phase III: the genomes of soil and plant-associated and newly described type strains.</title>
        <authorList>
            <person name="Whitman W.B."/>
            <person name="Woyke T."/>
            <person name="Klenk H.P."/>
            <person name="Zhou Y."/>
            <person name="Lilburn T.G."/>
            <person name="Beck B.J."/>
            <person name="De Vos P."/>
            <person name="Vandamme P."/>
            <person name="Eisen J.A."/>
            <person name="Garrity G."/>
            <person name="Hugenholtz P."/>
            <person name="Kyrpides N.C."/>
        </authorList>
    </citation>
    <scope>NUCLEOTIDE SEQUENCE [LARGE SCALE GENOMIC DNA]</scope>
    <source>
        <strain evidence="10 11">CGMCC 1.5364</strain>
    </source>
</reference>
<dbReference type="Pfam" id="PF02632">
    <property type="entry name" value="BioY"/>
    <property type="match status" value="1"/>
</dbReference>
<feature type="transmembrane region" description="Helical" evidence="9">
    <location>
        <begin position="145"/>
        <end position="170"/>
    </location>
</feature>
<evidence type="ECO:0000256" key="4">
    <source>
        <dbReference type="ARBA" id="ARBA00022475"/>
    </source>
</evidence>
<keyword evidence="3 8" id="KW-0813">Transport</keyword>
<evidence type="ECO:0000256" key="5">
    <source>
        <dbReference type="ARBA" id="ARBA00022692"/>
    </source>
</evidence>
<evidence type="ECO:0000256" key="9">
    <source>
        <dbReference type="SAM" id="Phobius"/>
    </source>
</evidence>
<protein>
    <recommendedName>
        <fullName evidence="8">Biotin transporter</fullName>
    </recommendedName>
</protein>
<dbReference type="Gene3D" id="1.10.1760.20">
    <property type="match status" value="1"/>
</dbReference>
<keyword evidence="7 8" id="KW-0472">Membrane</keyword>
<dbReference type="RefSeq" id="WP_145400098.1">
    <property type="nucleotide sequence ID" value="NZ_VLKU01000018.1"/>
</dbReference>
<dbReference type="PIRSF" id="PIRSF016661">
    <property type="entry name" value="BioY"/>
    <property type="match status" value="1"/>
</dbReference>
<dbReference type="Proteomes" id="UP000316225">
    <property type="component" value="Unassembled WGS sequence"/>
</dbReference>
<keyword evidence="5 9" id="KW-0812">Transmembrane</keyword>
<organism evidence="10 11">
    <name type="scientific">Paracoccus sulfuroxidans</name>
    <dbReference type="NCBI Taxonomy" id="384678"/>
    <lineage>
        <taxon>Bacteria</taxon>
        <taxon>Pseudomonadati</taxon>
        <taxon>Pseudomonadota</taxon>
        <taxon>Alphaproteobacteria</taxon>
        <taxon>Rhodobacterales</taxon>
        <taxon>Paracoccaceae</taxon>
        <taxon>Paracoccus</taxon>
    </lineage>
</organism>
<sequence length="189" mass="19098">MERKLAHVALFAAMIAALAYVPQITLGFGVPITAQTLGVMLAGAVLGARQGAAAAALVLLLVALGLPLLSGGRGGLGVFAGPTTGFALGWPLGAYVTGLIVEKLPLRPAGLLAALASVVGGILVIYATGILGFSLVTGKGLMESAALMMVFIPGDLLKAAITGMLVQGLVRARPQTLSWYRPATAGRRL</sequence>
<evidence type="ECO:0000256" key="3">
    <source>
        <dbReference type="ARBA" id="ARBA00022448"/>
    </source>
</evidence>
<evidence type="ECO:0000256" key="2">
    <source>
        <dbReference type="ARBA" id="ARBA00010692"/>
    </source>
</evidence>
<dbReference type="GO" id="GO:0015225">
    <property type="term" value="F:biotin transmembrane transporter activity"/>
    <property type="evidence" value="ECO:0007669"/>
    <property type="project" value="UniProtKB-UniRule"/>
</dbReference>
<dbReference type="AlphaFoldDB" id="A0A562N789"/>